<dbReference type="EMBL" id="AUPZ01000002">
    <property type="protein sequence ID" value="EQB40414.1"/>
    <property type="molecule type" value="Genomic_DNA"/>
</dbReference>
<reference evidence="11 12" key="1">
    <citation type="submission" date="2013-07" db="EMBL/GenBank/DDBJ databases">
        <title>Sulfurimonas hongkongensis AST-10 Genome Sequencing.</title>
        <authorList>
            <person name="Cai L."/>
            <person name="Zhang T."/>
        </authorList>
    </citation>
    <scope>NUCLEOTIDE SEQUENCE [LARGE SCALE GENOMIC DNA]</scope>
    <source>
        <strain evidence="11 12">AST-10</strain>
    </source>
</reference>
<evidence type="ECO:0000256" key="4">
    <source>
        <dbReference type="ARBA" id="ARBA00022519"/>
    </source>
</evidence>
<name>T0KTS3_9BACT</name>
<keyword evidence="2" id="KW-0813">Transport</keyword>
<comment type="caution">
    <text evidence="11">The sequence shown here is derived from an EMBL/GenBank/DDBJ whole genome shotgun (WGS) entry which is preliminary data.</text>
</comment>
<feature type="transmembrane region" description="Helical" evidence="9">
    <location>
        <begin position="128"/>
        <end position="147"/>
    </location>
</feature>
<keyword evidence="5 9" id="KW-0812">Transmembrane</keyword>
<comment type="subcellular location">
    <subcellularLocation>
        <location evidence="1">Cell inner membrane</location>
        <topology evidence="1">Multi-pass membrane protein</topology>
    </subcellularLocation>
</comment>
<evidence type="ECO:0000313" key="11">
    <source>
        <dbReference type="EMBL" id="EQB40414.1"/>
    </source>
</evidence>
<evidence type="ECO:0000256" key="7">
    <source>
        <dbReference type="ARBA" id="ARBA00023136"/>
    </source>
</evidence>
<accession>T0KTS3</accession>
<feature type="transmembrane region" description="Helical" evidence="9">
    <location>
        <begin position="46"/>
        <end position="62"/>
    </location>
</feature>
<evidence type="ECO:0000256" key="8">
    <source>
        <dbReference type="ARBA" id="ARBA00038436"/>
    </source>
</evidence>
<evidence type="ECO:0000256" key="3">
    <source>
        <dbReference type="ARBA" id="ARBA00022475"/>
    </source>
</evidence>
<keyword evidence="4" id="KW-0997">Cell inner membrane</keyword>
<organism evidence="11 12">
    <name type="scientific">Sulfurimonas hongkongensis</name>
    <dbReference type="NCBI Taxonomy" id="1172190"/>
    <lineage>
        <taxon>Bacteria</taxon>
        <taxon>Pseudomonadati</taxon>
        <taxon>Campylobacterota</taxon>
        <taxon>Epsilonproteobacteria</taxon>
        <taxon>Campylobacterales</taxon>
        <taxon>Sulfurimonadaceae</taxon>
        <taxon>Sulfurimonas</taxon>
    </lineage>
</organism>
<dbReference type="PANTHER" id="PTHR35011:SF4">
    <property type="entry name" value="SLL1102 PROTEIN"/>
    <property type="match status" value="1"/>
</dbReference>
<dbReference type="PATRIC" id="fig|1172190.3.peg.200"/>
<dbReference type="RefSeq" id="WP_021286492.1">
    <property type="nucleotide sequence ID" value="NZ_AUPZ01000002.1"/>
</dbReference>
<protein>
    <recommendedName>
        <fullName evidence="10">Tripartite ATP-independent periplasmic transporters DctQ component domain-containing protein</fullName>
    </recommendedName>
</protein>
<dbReference type="STRING" id="1172190.M947_01055"/>
<evidence type="ECO:0000256" key="9">
    <source>
        <dbReference type="SAM" id="Phobius"/>
    </source>
</evidence>
<keyword evidence="3" id="KW-1003">Cell membrane</keyword>
<gene>
    <name evidence="11" type="ORF">M947_01055</name>
</gene>
<dbReference type="OrthoDB" id="9795655at2"/>
<comment type="similarity">
    <text evidence="8">Belongs to the TRAP transporter small permease family.</text>
</comment>
<evidence type="ECO:0000313" key="12">
    <source>
        <dbReference type="Proteomes" id="UP000015520"/>
    </source>
</evidence>
<evidence type="ECO:0000256" key="5">
    <source>
        <dbReference type="ARBA" id="ARBA00022692"/>
    </source>
</evidence>
<evidence type="ECO:0000259" key="10">
    <source>
        <dbReference type="Pfam" id="PF04290"/>
    </source>
</evidence>
<dbReference type="PANTHER" id="PTHR35011">
    <property type="entry name" value="2,3-DIKETO-L-GULONATE TRAP TRANSPORTER SMALL PERMEASE PROTEIN YIAM"/>
    <property type="match status" value="1"/>
</dbReference>
<dbReference type="AlphaFoldDB" id="T0KTS3"/>
<feature type="domain" description="Tripartite ATP-independent periplasmic transporters DctQ component" evidence="10">
    <location>
        <begin position="20"/>
        <end position="154"/>
    </location>
</feature>
<keyword evidence="12" id="KW-1185">Reference proteome</keyword>
<dbReference type="GO" id="GO:0005886">
    <property type="term" value="C:plasma membrane"/>
    <property type="evidence" value="ECO:0007669"/>
    <property type="project" value="UniProtKB-SubCell"/>
</dbReference>
<evidence type="ECO:0000256" key="6">
    <source>
        <dbReference type="ARBA" id="ARBA00022989"/>
    </source>
</evidence>
<keyword evidence="6 9" id="KW-1133">Transmembrane helix</keyword>
<dbReference type="Proteomes" id="UP000015520">
    <property type="component" value="Unassembled WGS sequence"/>
</dbReference>
<sequence length="174" mass="19757">MIDKGIKYLGYFTAFILSFLVLLVVYDATSRYFFSGGSIALQELEWHLFDVIILFGIAYTLKENAHVRVDIFYASYSKKKKTIINIISSLFFVLPFSCMIVYIGIDFVALSFAQNEASSNPGGLEYRFLVKSLLPLSFFFLALVAINEAYKDIKSLREDAKSNESKEYDGAIKL</sequence>
<keyword evidence="7 9" id="KW-0472">Membrane</keyword>
<feature type="transmembrane region" description="Helical" evidence="9">
    <location>
        <begin position="83"/>
        <end position="105"/>
    </location>
</feature>
<dbReference type="InterPro" id="IPR055348">
    <property type="entry name" value="DctQ"/>
</dbReference>
<evidence type="ECO:0000256" key="1">
    <source>
        <dbReference type="ARBA" id="ARBA00004429"/>
    </source>
</evidence>
<dbReference type="Pfam" id="PF04290">
    <property type="entry name" value="DctQ"/>
    <property type="match status" value="1"/>
</dbReference>
<evidence type="ECO:0000256" key="2">
    <source>
        <dbReference type="ARBA" id="ARBA00022448"/>
    </source>
</evidence>
<dbReference type="InterPro" id="IPR007387">
    <property type="entry name" value="TRAP_DctQ"/>
</dbReference>
<dbReference type="eggNOG" id="COG4665">
    <property type="taxonomic scope" value="Bacteria"/>
</dbReference>
<feature type="transmembrane region" description="Helical" evidence="9">
    <location>
        <begin position="9"/>
        <end position="26"/>
    </location>
</feature>
<proteinExistence type="inferred from homology"/>